<organism evidence="4 5">
    <name type="scientific">Lingula anatina</name>
    <name type="common">Brachiopod</name>
    <name type="synonym">Lingula unguis</name>
    <dbReference type="NCBI Taxonomy" id="7574"/>
    <lineage>
        <taxon>Eukaryota</taxon>
        <taxon>Metazoa</taxon>
        <taxon>Spiralia</taxon>
        <taxon>Lophotrochozoa</taxon>
        <taxon>Brachiopoda</taxon>
        <taxon>Linguliformea</taxon>
        <taxon>Lingulata</taxon>
        <taxon>Lingulida</taxon>
        <taxon>Linguloidea</taxon>
        <taxon>Lingulidae</taxon>
        <taxon>Lingula</taxon>
    </lineage>
</organism>
<dbReference type="InParanoid" id="A0A1S3K260"/>
<evidence type="ECO:0000313" key="5">
    <source>
        <dbReference type="RefSeq" id="XP_013416484.1"/>
    </source>
</evidence>
<dbReference type="SUPFAM" id="SSF50814">
    <property type="entry name" value="Lipocalins"/>
    <property type="match status" value="1"/>
</dbReference>
<feature type="domain" description="Lipocalin/cytosolic fatty-acid binding" evidence="3">
    <location>
        <begin position="39"/>
        <end position="167"/>
    </location>
</feature>
<keyword evidence="2" id="KW-0732">Signal</keyword>
<feature type="chain" id="PRO_5025388246" evidence="2">
    <location>
        <begin position="25"/>
        <end position="227"/>
    </location>
</feature>
<dbReference type="GO" id="GO:0005615">
    <property type="term" value="C:extracellular space"/>
    <property type="evidence" value="ECO:0007669"/>
    <property type="project" value="UniProtKB-ARBA"/>
</dbReference>
<dbReference type="GO" id="GO:0034632">
    <property type="term" value="F:retinol transmembrane transporter activity"/>
    <property type="evidence" value="ECO:0007669"/>
    <property type="project" value="InterPro"/>
</dbReference>
<keyword evidence="1" id="KW-0446">Lipid-binding</keyword>
<dbReference type="Gene3D" id="2.40.128.20">
    <property type="match status" value="1"/>
</dbReference>
<feature type="signal peptide" evidence="2">
    <location>
        <begin position="1"/>
        <end position="24"/>
    </location>
</feature>
<name>A0A1S3K260_LINAN</name>
<dbReference type="GO" id="GO:0005501">
    <property type="term" value="F:retinoid binding"/>
    <property type="evidence" value="ECO:0007669"/>
    <property type="project" value="InterPro"/>
</dbReference>
<dbReference type="GeneID" id="106178034"/>
<reference evidence="5" key="1">
    <citation type="submission" date="2025-08" db="UniProtKB">
        <authorList>
            <consortium name="RefSeq"/>
        </authorList>
    </citation>
    <scope>IDENTIFICATION</scope>
    <source>
        <tissue evidence="5">Gonads</tissue>
    </source>
</reference>
<dbReference type="OrthoDB" id="565904at2759"/>
<dbReference type="RefSeq" id="XP_013416484.1">
    <property type="nucleotide sequence ID" value="XM_013561030.1"/>
</dbReference>
<dbReference type="InterPro" id="IPR002449">
    <property type="entry name" value="Retinol-bd/Purpurin"/>
</dbReference>
<dbReference type="KEGG" id="lak:106178034"/>
<dbReference type="Pfam" id="PF08212">
    <property type="entry name" value="Lipocalin_2"/>
    <property type="match status" value="1"/>
</dbReference>
<sequence>MRTGIRNTCYCCLLFAFVIEGVFNQVCLYNETQIQEDFELFQYTGTWFEFKWIPPPAIAKYDQYVDYTHTYQLKEDGNIQVDILARERPENKTCLHANATLLTTGVPGKLLYKRNYLGELLTSDYWIIHTDYSNYALAYGCQTLFTNGSCEVFDVWVWSRRPTLSSEYEVLADGFIRNRLCLDPATFDKTSQKRKCLQVPTSDAGRACALGIQMVFLVKFLAHVNGV</sequence>
<dbReference type="PANTHER" id="PTHR11873:SF0">
    <property type="entry name" value="LIPOCALIN-RELATED PROTEIN"/>
    <property type="match status" value="1"/>
</dbReference>
<dbReference type="InterPro" id="IPR000566">
    <property type="entry name" value="Lipocln_cytosolic_FA-bd_dom"/>
</dbReference>
<accession>A0A1S3K260</accession>
<dbReference type="OMA" id="WIPPPAI"/>
<dbReference type="InterPro" id="IPR012674">
    <property type="entry name" value="Calycin"/>
</dbReference>
<evidence type="ECO:0000256" key="2">
    <source>
        <dbReference type="SAM" id="SignalP"/>
    </source>
</evidence>
<evidence type="ECO:0000259" key="3">
    <source>
        <dbReference type="Pfam" id="PF08212"/>
    </source>
</evidence>
<gene>
    <name evidence="5" type="primary">LOC106178034</name>
</gene>
<dbReference type="AlphaFoldDB" id="A0A1S3K260"/>
<evidence type="ECO:0000313" key="4">
    <source>
        <dbReference type="Proteomes" id="UP000085678"/>
    </source>
</evidence>
<protein>
    <submittedName>
        <fullName evidence="5">Apolipoprotein D</fullName>
    </submittedName>
</protein>
<evidence type="ECO:0000256" key="1">
    <source>
        <dbReference type="ARBA" id="ARBA00023121"/>
    </source>
</evidence>
<proteinExistence type="predicted"/>
<dbReference type="PANTHER" id="PTHR11873">
    <property type="entry name" value="RETINOL-BINDING PROTEIN 4"/>
    <property type="match status" value="1"/>
</dbReference>
<keyword evidence="4" id="KW-1185">Reference proteome</keyword>
<dbReference type="Proteomes" id="UP000085678">
    <property type="component" value="Unplaced"/>
</dbReference>